<proteinExistence type="inferred from homology"/>
<dbReference type="RefSeq" id="WP_087069747.1">
    <property type="nucleotide sequence ID" value="NZ_CP136960.1"/>
</dbReference>
<dbReference type="Pfam" id="PF00480">
    <property type="entry name" value="ROK"/>
    <property type="match status" value="1"/>
</dbReference>
<keyword evidence="4" id="KW-1185">Reference proteome</keyword>
<dbReference type="Proteomes" id="UP001284901">
    <property type="component" value="Unassembled WGS sequence"/>
</dbReference>
<dbReference type="Gene3D" id="1.10.10.10">
    <property type="entry name" value="Winged helix-like DNA-binding domain superfamily/Winged helix DNA-binding domain"/>
    <property type="match status" value="1"/>
</dbReference>
<gene>
    <name evidence="3" type="ORF">R6P33_03435</name>
</gene>
<dbReference type="EMBL" id="JAWNFY010000007">
    <property type="protein sequence ID" value="MDY5146081.1"/>
    <property type="molecule type" value="Genomic_DNA"/>
</dbReference>
<protein>
    <submittedName>
        <fullName evidence="3">ROK family transcriptional regulator</fullName>
    </submittedName>
</protein>
<sequence length="416" mass="44238">MRKAAETSHGAVRNQNLASLASRIIFTNSAPSRADLARSTGLNRSTISRLVDELVNRDIVRENEVEVSGPGRPGAPLTPAPRTYCALGINVSAEAVEASLIDLTGNVLIERLIDMPPDSTSQTLDDIAAILRSVSTQCNVAGLSLKEVVITFPGIVDPATSTVVNSTPLGWINVELSRIVEGIIDCNIVISNSTTAGASAETVYLHRNDEQLDNFLYVNLDSGIGAVHILDGALSPDSTGWSGSLGHIYVSDQARICTCGQNGCLEAFATRSAIVAASNLPTETTIGTLVSLLKRNEIPVTKVVKEVATLIGRAAASAINLIHSPTLIFGGQLADIYDFLLPNIQKEISSRVIWSGQAPLDIRATLARGAPLSRGAAWLAIANFLGRPETWDREHTDHDNPVDASSLPEIQLKIDT</sequence>
<dbReference type="InterPro" id="IPR043129">
    <property type="entry name" value="ATPase_NBD"/>
</dbReference>
<evidence type="ECO:0000259" key="2">
    <source>
        <dbReference type="Pfam" id="PF09339"/>
    </source>
</evidence>
<dbReference type="GeneID" id="92813060"/>
<dbReference type="Pfam" id="PF09339">
    <property type="entry name" value="HTH_IclR"/>
    <property type="match status" value="1"/>
</dbReference>
<name>A0ABU5GB92_9ACTO</name>
<comment type="similarity">
    <text evidence="1">Belongs to the ROK (NagC/XylR) family.</text>
</comment>
<evidence type="ECO:0000313" key="3">
    <source>
        <dbReference type="EMBL" id="MDY5146081.1"/>
    </source>
</evidence>
<accession>A0ABU5GB92</accession>
<dbReference type="SUPFAM" id="SSF46785">
    <property type="entry name" value="Winged helix' DNA-binding domain"/>
    <property type="match status" value="1"/>
</dbReference>
<dbReference type="PANTHER" id="PTHR18964:SF149">
    <property type="entry name" value="BIFUNCTIONAL UDP-N-ACETYLGLUCOSAMINE 2-EPIMERASE_N-ACETYLMANNOSAMINE KINASE"/>
    <property type="match status" value="1"/>
</dbReference>
<organism evidence="3 4">
    <name type="scientific">Actinotignum timonense</name>
    <dbReference type="NCBI Taxonomy" id="1870995"/>
    <lineage>
        <taxon>Bacteria</taxon>
        <taxon>Bacillati</taxon>
        <taxon>Actinomycetota</taxon>
        <taxon>Actinomycetes</taxon>
        <taxon>Actinomycetales</taxon>
        <taxon>Actinomycetaceae</taxon>
        <taxon>Actinotignum</taxon>
    </lineage>
</organism>
<dbReference type="InterPro" id="IPR036390">
    <property type="entry name" value="WH_DNA-bd_sf"/>
</dbReference>
<dbReference type="InterPro" id="IPR005471">
    <property type="entry name" value="Tscrpt_reg_IclR_N"/>
</dbReference>
<dbReference type="PANTHER" id="PTHR18964">
    <property type="entry name" value="ROK (REPRESSOR, ORF, KINASE) FAMILY"/>
    <property type="match status" value="1"/>
</dbReference>
<dbReference type="Gene3D" id="3.30.420.40">
    <property type="match status" value="2"/>
</dbReference>
<dbReference type="SUPFAM" id="SSF53067">
    <property type="entry name" value="Actin-like ATPase domain"/>
    <property type="match status" value="1"/>
</dbReference>
<dbReference type="InterPro" id="IPR036388">
    <property type="entry name" value="WH-like_DNA-bd_sf"/>
</dbReference>
<reference evidence="3 4" key="1">
    <citation type="submission" date="2023-10" db="EMBL/GenBank/DDBJ databases">
        <title>Whole Genome based description of the genera Actinobaculum and Actinotignum reveals a complex phylogenetic relationship within the species included in the genus Actinotignum.</title>
        <authorList>
            <person name="Jensen C.S."/>
            <person name="Dargis R."/>
            <person name="Kemp M."/>
            <person name="Christensen J.J."/>
        </authorList>
    </citation>
    <scope>NUCLEOTIDE SEQUENCE [LARGE SCALE GENOMIC DNA]</scope>
    <source>
        <strain evidence="3 4">SLA_B089</strain>
    </source>
</reference>
<evidence type="ECO:0000313" key="4">
    <source>
        <dbReference type="Proteomes" id="UP001284901"/>
    </source>
</evidence>
<comment type="caution">
    <text evidence="3">The sequence shown here is derived from an EMBL/GenBank/DDBJ whole genome shotgun (WGS) entry which is preliminary data.</text>
</comment>
<evidence type="ECO:0000256" key="1">
    <source>
        <dbReference type="ARBA" id="ARBA00006479"/>
    </source>
</evidence>
<dbReference type="InterPro" id="IPR000600">
    <property type="entry name" value="ROK"/>
</dbReference>
<feature type="domain" description="HTH iclR-type" evidence="2">
    <location>
        <begin position="34"/>
        <end position="63"/>
    </location>
</feature>